<dbReference type="Pfam" id="PF00069">
    <property type="entry name" value="Pkinase"/>
    <property type="match status" value="1"/>
</dbReference>
<dbReference type="PANTHER" id="PTHR24345">
    <property type="entry name" value="SERINE/THREONINE-PROTEIN KINASE PLK"/>
    <property type="match status" value="1"/>
</dbReference>
<feature type="non-terminal residue" evidence="7">
    <location>
        <position position="87"/>
    </location>
</feature>
<gene>
    <name evidence="7" type="ORF">M404DRAFT_58500</name>
</gene>
<dbReference type="AlphaFoldDB" id="A0A0C3KSI4"/>
<keyword evidence="1" id="KW-0723">Serine/threonine-protein kinase</keyword>
<protein>
    <recommendedName>
        <fullName evidence="6">Protein kinase domain-containing protein</fullName>
    </recommendedName>
</protein>
<dbReference type="InterPro" id="IPR011009">
    <property type="entry name" value="Kinase-like_dom_sf"/>
</dbReference>
<evidence type="ECO:0000313" key="8">
    <source>
        <dbReference type="Proteomes" id="UP000054217"/>
    </source>
</evidence>
<feature type="domain" description="Protein kinase" evidence="6">
    <location>
        <begin position="1"/>
        <end position="87"/>
    </location>
</feature>
<evidence type="ECO:0000256" key="3">
    <source>
        <dbReference type="ARBA" id="ARBA00022741"/>
    </source>
</evidence>
<dbReference type="Proteomes" id="UP000054217">
    <property type="component" value="Unassembled WGS sequence"/>
</dbReference>
<keyword evidence="5" id="KW-0067">ATP-binding</keyword>
<dbReference type="GO" id="GO:0004674">
    <property type="term" value="F:protein serine/threonine kinase activity"/>
    <property type="evidence" value="ECO:0007669"/>
    <property type="project" value="UniProtKB-KW"/>
</dbReference>
<keyword evidence="3" id="KW-0547">Nucleotide-binding</keyword>
<dbReference type="InterPro" id="IPR000719">
    <property type="entry name" value="Prot_kinase_dom"/>
</dbReference>
<keyword evidence="8" id="KW-1185">Reference proteome</keyword>
<name>A0A0C3KSI4_PISTI</name>
<evidence type="ECO:0000256" key="5">
    <source>
        <dbReference type="ARBA" id="ARBA00022840"/>
    </source>
</evidence>
<reference evidence="8" key="2">
    <citation type="submission" date="2015-01" db="EMBL/GenBank/DDBJ databases">
        <title>Evolutionary Origins and Diversification of the Mycorrhizal Mutualists.</title>
        <authorList>
            <consortium name="DOE Joint Genome Institute"/>
            <consortium name="Mycorrhizal Genomics Consortium"/>
            <person name="Kohler A."/>
            <person name="Kuo A."/>
            <person name="Nagy L.G."/>
            <person name="Floudas D."/>
            <person name="Copeland A."/>
            <person name="Barry K.W."/>
            <person name="Cichocki N."/>
            <person name="Veneault-Fourrey C."/>
            <person name="LaButti K."/>
            <person name="Lindquist E.A."/>
            <person name="Lipzen A."/>
            <person name="Lundell T."/>
            <person name="Morin E."/>
            <person name="Murat C."/>
            <person name="Riley R."/>
            <person name="Ohm R."/>
            <person name="Sun H."/>
            <person name="Tunlid A."/>
            <person name="Henrissat B."/>
            <person name="Grigoriev I.V."/>
            <person name="Hibbett D.S."/>
            <person name="Martin F."/>
        </authorList>
    </citation>
    <scope>NUCLEOTIDE SEQUENCE [LARGE SCALE GENOMIC DNA]</scope>
    <source>
        <strain evidence="8">Marx 270</strain>
    </source>
</reference>
<dbReference type="PROSITE" id="PS50011">
    <property type="entry name" value="PROTEIN_KINASE_DOM"/>
    <property type="match status" value="1"/>
</dbReference>
<dbReference type="GO" id="GO:0005634">
    <property type="term" value="C:nucleus"/>
    <property type="evidence" value="ECO:0007669"/>
    <property type="project" value="TreeGrafter"/>
</dbReference>
<dbReference type="Gene3D" id="1.10.510.10">
    <property type="entry name" value="Transferase(Phosphotransferase) domain 1"/>
    <property type="match status" value="1"/>
</dbReference>
<accession>A0A0C3KSI4</accession>
<sequence length="87" mass="9595">GLEKLHDIRIMHNDLKLENILVTPNGHVTVCDFGHASTFSLDITEDEWNGKIMSGKAGTDGYLAPEQFVGDSAHNYKADIYAFGLMV</sequence>
<dbReference type="GO" id="GO:0005524">
    <property type="term" value="F:ATP binding"/>
    <property type="evidence" value="ECO:0007669"/>
    <property type="project" value="UniProtKB-KW"/>
</dbReference>
<dbReference type="STRING" id="870435.A0A0C3KSI4"/>
<evidence type="ECO:0000256" key="1">
    <source>
        <dbReference type="ARBA" id="ARBA00022527"/>
    </source>
</evidence>
<dbReference type="PROSITE" id="PS00108">
    <property type="entry name" value="PROTEIN_KINASE_ST"/>
    <property type="match status" value="1"/>
</dbReference>
<dbReference type="SUPFAM" id="SSF56112">
    <property type="entry name" value="Protein kinase-like (PK-like)"/>
    <property type="match status" value="1"/>
</dbReference>
<dbReference type="EMBL" id="KN831947">
    <property type="protein sequence ID" value="KIO12467.1"/>
    <property type="molecule type" value="Genomic_DNA"/>
</dbReference>
<dbReference type="InParanoid" id="A0A0C3KSI4"/>
<dbReference type="InterPro" id="IPR008271">
    <property type="entry name" value="Ser/Thr_kinase_AS"/>
</dbReference>
<dbReference type="HOGENOM" id="CLU_000288_7_30_1"/>
<reference evidence="7 8" key="1">
    <citation type="submission" date="2014-04" db="EMBL/GenBank/DDBJ databases">
        <authorList>
            <consortium name="DOE Joint Genome Institute"/>
            <person name="Kuo A."/>
            <person name="Kohler A."/>
            <person name="Costa M.D."/>
            <person name="Nagy L.G."/>
            <person name="Floudas D."/>
            <person name="Copeland A."/>
            <person name="Barry K.W."/>
            <person name="Cichocki N."/>
            <person name="Veneault-Fourrey C."/>
            <person name="LaButti K."/>
            <person name="Lindquist E.A."/>
            <person name="Lipzen A."/>
            <person name="Lundell T."/>
            <person name="Morin E."/>
            <person name="Murat C."/>
            <person name="Sun H."/>
            <person name="Tunlid A."/>
            <person name="Henrissat B."/>
            <person name="Grigoriev I.V."/>
            <person name="Hibbett D.S."/>
            <person name="Martin F."/>
            <person name="Nordberg H.P."/>
            <person name="Cantor M.N."/>
            <person name="Hua S.X."/>
        </authorList>
    </citation>
    <scope>NUCLEOTIDE SEQUENCE [LARGE SCALE GENOMIC DNA]</scope>
    <source>
        <strain evidence="7 8">Marx 270</strain>
    </source>
</reference>
<dbReference type="OrthoDB" id="1668230at2759"/>
<evidence type="ECO:0000256" key="2">
    <source>
        <dbReference type="ARBA" id="ARBA00022679"/>
    </source>
</evidence>
<organism evidence="7 8">
    <name type="scientific">Pisolithus tinctorius Marx 270</name>
    <dbReference type="NCBI Taxonomy" id="870435"/>
    <lineage>
        <taxon>Eukaryota</taxon>
        <taxon>Fungi</taxon>
        <taxon>Dikarya</taxon>
        <taxon>Basidiomycota</taxon>
        <taxon>Agaricomycotina</taxon>
        <taxon>Agaricomycetes</taxon>
        <taxon>Agaricomycetidae</taxon>
        <taxon>Boletales</taxon>
        <taxon>Sclerodermatineae</taxon>
        <taxon>Pisolithaceae</taxon>
        <taxon>Pisolithus</taxon>
    </lineage>
</organism>
<feature type="non-terminal residue" evidence="7">
    <location>
        <position position="1"/>
    </location>
</feature>
<dbReference type="PANTHER" id="PTHR24345:SF0">
    <property type="entry name" value="CELL CYCLE SERINE_THREONINE-PROTEIN KINASE CDC5_MSD2"/>
    <property type="match status" value="1"/>
</dbReference>
<keyword evidence="4" id="KW-0418">Kinase</keyword>
<keyword evidence="2" id="KW-0808">Transferase</keyword>
<evidence type="ECO:0000313" key="7">
    <source>
        <dbReference type="EMBL" id="KIO12467.1"/>
    </source>
</evidence>
<evidence type="ECO:0000259" key="6">
    <source>
        <dbReference type="PROSITE" id="PS50011"/>
    </source>
</evidence>
<evidence type="ECO:0000256" key="4">
    <source>
        <dbReference type="ARBA" id="ARBA00022777"/>
    </source>
</evidence>
<proteinExistence type="predicted"/>